<evidence type="ECO:0008006" key="6">
    <source>
        <dbReference type="Google" id="ProtNLM"/>
    </source>
</evidence>
<dbReference type="GO" id="GO:0006382">
    <property type="term" value="P:adenosine to inosine editing"/>
    <property type="evidence" value="ECO:0007669"/>
    <property type="project" value="TreeGrafter"/>
</dbReference>
<dbReference type="PROSITE" id="PS50137">
    <property type="entry name" value="DS_RBD"/>
    <property type="match status" value="1"/>
</dbReference>
<dbReference type="GO" id="GO:0006396">
    <property type="term" value="P:RNA processing"/>
    <property type="evidence" value="ECO:0007669"/>
    <property type="project" value="InterPro"/>
</dbReference>
<dbReference type="GO" id="GO:0005737">
    <property type="term" value="C:cytoplasm"/>
    <property type="evidence" value="ECO:0007669"/>
    <property type="project" value="TreeGrafter"/>
</dbReference>
<dbReference type="PROSITE" id="PS50141">
    <property type="entry name" value="A_DEAMIN_EDITASE"/>
    <property type="match status" value="1"/>
</dbReference>
<feature type="domain" description="DRBM" evidence="2">
    <location>
        <begin position="11"/>
        <end position="83"/>
    </location>
</feature>
<dbReference type="PANTHER" id="PTHR10910">
    <property type="entry name" value="EUKARYOTE SPECIFIC DSRNA BINDING PROTEIN"/>
    <property type="match status" value="1"/>
</dbReference>
<accession>A0A433T911</accession>
<dbReference type="GO" id="GO:0008251">
    <property type="term" value="F:tRNA-specific adenosine deaminase activity"/>
    <property type="evidence" value="ECO:0007669"/>
    <property type="project" value="TreeGrafter"/>
</dbReference>
<dbReference type="OrthoDB" id="10268011at2759"/>
<proteinExistence type="predicted"/>
<dbReference type="GO" id="GO:0005730">
    <property type="term" value="C:nucleolus"/>
    <property type="evidence" value="ECO:0007669"/>
    <property type="project" value="TreeGrafter"/>
</dbReference>
<gene>
    <name evidence="4" type="ORF">EGW08_014162</name>
</gene>
<keyword evidence="1" id="KW-0694">RNA-binding</keyword>
<feature type="domain" description="A to I editase" evidence="3">
    <location>
        <begin position="244"/>
        <end position="304"/>
    </location>
</feature>
<dbReference type="SUPFAM" id="SSF54768">
    <property type="entry name" value="dsRNA-binding domain-like"/>
    <property type="match status" value="1"/>
</dbReference>
<evidence type="ECO:0000313" key="4">
    <source>
        <dbReference type="EMBL" id="RUS78082.1"/>
    </source>
</evidence>
<dbReference type="Proteomes" id="UP000271974">
    <property type="component" value="Unassembled WGS sequence"/>
</dbReference>
<dbReference type="Gene3D" id="3.30.160.20">
    <property type="match status" value="1"/>
</dbReference>
<evidence type="ECO:0000313" key="5">
    <source>
        <dbReference type="Proteomes" id="UP000271974"/>
    </source>
</evidence>
<keyword evidence="5" id="KW-1185">Reference proteome</keyword>
<evidence type="ECO:0000256" key="1">
    <source>
        <dbReference type="PROSITE-ProRule" id="PRU00266"/>
    </source>
</evidence>
<reference evidence="4 5" key="1">
    <citation type="submission" date="2019-01" db="EMBL/GenBank/DDBJ databases">
        <title>A draft genome assembly of the solar-powered sea slug Elysia chlorotica.</title>
        <authorList>
            <person name="Cai H."/>
            <person name="Li Q."/>
            <person name="Fang X."/>
            <person name="Li J."/>
            <person name="Curtis N.E."/>
            <person name="Altenburger A."/>
            <person name="Shibata T."/>
            <person name="Feng M."/>
            <person name="Maeda T."/>
            <person name="Schwartz J.A."/>
            <person name="Shigenobu S."/>
            <person name="Lundholm N."/>
            <person name="Nishiyama T."/>
            <person name="Yang H."/>
            <person name="Hasebe M."/>
            <person name="Li S."/>
            <person name="Pierce S.K."/>
            <person name="Wang J."/>
        </authorList>
    </citation>
    <scope>NUCLEOTIDE SEQUENCE [LARGE SCALE GENOMIC DNA]</scope>
    <source>
        <strain evidence="4">EC2010</strain>
        <tissue evidence="4">Whole organism of an adult</tissue>
    </source>
</reference>
<dbReference type="InterPro" id="IPR002466">
    <property type="entry name" value="A_deamin"/>
</dbReference>
<dbReference type="Pfam" id="PF02137">
    <property type="entry name" value="A_deamin"/>
    <property type="match status" value="1"/>
</dbReference>
<protein>
    <recommendedName>
        <fullName evidence="6">DRBM domain-containing protein</fullName>
    </recommendedName>
</protein>
<dbReference type="SMART" id="SM00358">
    <property type="entry name" value="DSRM"/>
    <property type="match status" value="1"/>
</dbReference>
<dbReference type="InterPro" id="IPR014720">
    <property type="entry name" value="dsRBD_dom"/>
</dbReference>
<dbReference type="EMBL" id="RQTK01000534">
    <property type="protein sequence ID" value="RUS78082.1"/>
    <property type="molecule type" value="Genomic_DNA"/>
</dbReference>
<dbReference type="Pfam" id="PF00035">
    <property type="entry name" value="dsrm"/>
    <property type="match status" value="1"/>
</dbReference>
<feature type="non-terminal residue" evidence="4">
    <location>
        <position position="304"/>
    </location>
</feature>
<name>A0A433T911_ELYCH</name>
<comment type="caution">
    <text evidence="4">The sequence shown here is derived from an EMBL/GenBank/DDBJ whole genome shotgun (WGS) entry which is preliminary data.</text>
</comment>
<dbReference type="AlphaFoldDB" id="A0A433T911"/>
<organism evidence="4 5">
    <name type="scientific">Elysia chlorotica</name>
    <name type="common">Eastern emerald elysia</name>
    <name type="synonym">Sea slug</name>
    <dbReference type="NCBI Taxonomy" id="188477"/>
    <lineage>
        <taxon>Eukaryota</taxon>
        <taxon>Metazoa</taxon>
        <taxon>Spiralia</taxon>
        <taxon>Lophotrochozoa</taxon>
        <taxon>Mollusca</taxon>
        <taxon>Gastropoda</taxon>
        <taxon>Heterobranchia</taxon>
        <taxon>Euthyneura</taxon>
        <taxon>Panpulmonata</taxon>
        <taxon>Sacoglossa</taxon>
        <taxon>Placobranchoidea</taxon>
        <taxon>Plakobranchidae</taxon>
        <taxon>Elysia</taxon>
    </lineage>
</organism>
<sequence length="304" mass="33482">MIDDYMSKKKNAAMCLHEYCQKKKLTLKFQDEEVQFRPGQPQTFGNFGCSAVIEDKQYPQGVASTKKKAKIEASRLCIRVLAGWDDFVPVEIAPEADDNRYVEVRDLLDICAVKNIGYEKMMNKDHNGVHTCTIHLSKHDPIKHSSADREEAVIIAHSEAIRILEGRASTQSADVLVDPTAGTEPPRVPDSRLASLREREAYAALNRTLQTLPPEVAAFDHNIAAIFLSNESVQEFQGTGKIVAFGTGNASLGAEYLTPDGRCVVDSSAATTARRALKRYLGHEVVACLTGGKSIFEKSFRNPG</sequence>
<dbReference type="GO" id="GO:0003725">
    <property type="term" value="F:double-stranded RNA binding"/>
    <property type="evidence" value="ECO:0007669"/>
    <property type="project" value="TreeGrafter"/>
</dbReference>
<dbReference type="GO" id="GO:0003726">
    <property type="term" value="F:double-stranded RNA adenosine deaminase activity"/>
    <property type="evidence" value="ECO:0007669"/>
    <property type="project" value="TreeGrafter"/>
</dbReference>
<evidence type="ECO:0000259" key="3">
    <source>
        <dbReference type="PROSITE" id="PS50141"/>
    </source>
</evidence>
<evidence type="ECO:0000259" key="2">
    <source>
        <dbReference type="PROSITE" id="PS50137"/>
    </source>
</evidence>
<dbReference type="PANTHER" id="PTHR10910:SF145">
    <property type="entry name" value="DOUBLE-STRANDED RNA-SPECIFIC ADENOSINE DEAMINASE-LIKE"/>
    <property type="match status" value="1"/>
</dbReference>